<dbReference type="SUPFAM" id="SSF69118">
    <property type="entry name" value="AhpD-like"/>
    <property type="match status" value="1"/>
</dbReference>
<proteinExistence type="predicted"/>
<keyword evidence="1" id="KW-0575">Peroxidase</keyword>
<dbReference type="GO" id="GO:0004601">
    <property type="term" value="F:peroxidase activity"/>
    <property type="evidence" value="ECO:0007669"/>
    <property type="project" value="UniProtKB-KW"/>
</dbReference>
<dbReference type="InterPro" id="IPR029032">
    <property type="entry name" value="AhpD-like"/>
</dbReference>
<organism evidence="1 2">
    <name type="scientific">Lysinibacillus fusiformis</name>
    <dbReference type="NCBI Taxonomy" id="28031"/>
    <lineage>
        <taxon>Bacteria</taxon>
        <taxon>Bacillati</taxon>
        <taxon>Bacillota</taxon>
        <taxon>Bacilli</taxon>
        <taxon>Bacillales</taxon>
        <taxon>Bacillaceae</taxon>
        <taxon>Lysinibacillus</taxon>
    </lineage>
</organism>
<dbReference type="EMBL" id="MECQ01000002">
    <property type="protein sequence ID" value="ODV53945.1"/>
    <property type="molecule type" value="Genomic_DNA"/>
</dbReference>
<gene>
    <name evidence="1" type="ORF">BG258_17860</name>
</gene>
<sequence length="134" mass="14975">MTLIHLYDKGLTPFQQLLGYNEGIQSHWLQLGEAVEKDGHLSAHLKEEVRKTLAQKNGCQYCQAKGIPDPQHYDEKTAVCTGFAEAFLVTKGHTAPNVTAVLKEYLTEAEISELLAFICFTTAQQYFGALMQLK</sequence>
<dbReference type="Gene3D" id="1.20.1290.10">
    <property type="entry name" value="AhpD-like"/>
    <property type="match status" value="1"/>
</dbReference>
<keyword evidence="1" id="KW-0560">Oxidoreductase</keyword>
<accession>A0A1E4R0J7</accession>
<reference evidence="1 2" key="1">
    <citation type="submission" date="2016-09" db="EMBL/GenBank/DDBJ databases">
        <title>Draft genome sequence of the soil isolate, Lysinibacillus fusiformis M5, a potential hypoxanthine producer.</title>
        <authorList>
            <person name="Gallegos-Monterrosa R."/>
            <person name="Maroti G."/>
            <person name="Balint B."/>
            <person name="Kovacs A.T."/>
        </authorList>
    </citation>
    <scope>NUCLEOTIDE SEQUENCE [LARGE SCALE GENOMIC DNA]</scope>
    <source>
        <strain evidence="1 2">M5</strain>
    </source>
</reference>
<evidence type="ECO:0000313" key="1">
    <source>
        <dbReference type="EMBL" id="ODV53945.1"/>
    </source>
</evidence>
<evidence type="ECO:0000313" key="2">
    <source>
        <dbReference type="Proteomes" id="UP000094784"/>
    </source>
</evidence>
<comment type="caution">
    <text evidence="1">The sequence shown here is derived from an EMBL/GenBank/DDBJ whole genome shotgun (WGS) entry which is preliminary data.</text>
</comment>
<dbReference type="Proteomes" id="UP000094784">
    <property type="component" value="Unassembled WGS sequence"/>
</dbReference>
<name>A0A1E4R0J7_9BACI</name>
<dbReference type="OrthoDB" id="1257571at2"/>
<dbReference type="AlphaFoldDB" id="A0A1E4R0J7"/>
<dbReference type="RefSeq" id="WP_069482999.1">
    <property type="nucleotide sequence ID" value="NZ_JACUVP010000001.1"/>
</dbReference>
<protein>
    <submittedName>
        <fullName evidence="1">Alkylhydroperoxidase</fullName>
    </submittedName>
</protein>